<keyword evidence="3" id="KW-0949">S-adenosyl-L-methionine</keyword>
<dbReference type="KEGG" id="nia:A8C56_05860"/>
<keyword evidence="1 5" id="KW-0489">Methyltransferase</keyword>
<dbReference type="InterPro" id="IPR019614">
    <property type="entry name" value="SAM-dep_methyl-trfase"/>
</dbReference>
<protein>
    <submittedName>
        <fullName evidence="5">SAM-dependent methyltransferase</fullName>
    </submittedName>
</protein>
<dbReference type="GO" id="GO:0032259">
    <property type="term" value="P:methylation"/>
    <property type="evidence" value="ECO:0007669"/>
    <property type="project" value="UniProtKB-KW"/>
</dbReference>
<dbReference type="PANTHER" id="PTHR43042">
    <property type="entry name" value="SAM-DEPENDENT METHYLTRANSFERASE"/>
    <property type="match status" value="1"/>
</dbReference>
<keyword evidence="6" id="KW-1185">Reference proteome</keyword>
<dbReference type="AlphaFoldDB" id="A0A1A9I9I8"/>
<dbReference type="Proteomes" id="UP000077667">
    <property type="component" value="Chromosome"/>
</dbReference>
<evidence type="ECO:0000259" key="4">
    <source>
        <dbReference type="Pfam" id="PF10672"/>
    </source>
</evidence>
<gene>
    <name evidence="5" type="ORF">A8C56_05860</name>
</gene>
<dbReference type="Gene3D" id="3.40.50.150">
    <property type="entry name" value="Vaccinia Virus protein VP39"/>
    <property type="match status" value="1"/>
</dbReference>
<reference evidence="5 6" key="1">
    <citation type="submission" date="2016-05" db="EMBL/GenBank/DDBJ databases">
        <title>Niabella ginsenosidivorans BS26 whole genome sequencing.</title>
        <authorList>
            <person name="Im W.T."/>
            <person name="Siddiqi M.Z."/>
        </authorList>
    </citation>
    <scope>NUCLEOTIDE SEQUENCE [LARGE SCALE GENOMIC DNA]</scope>
    <source>
        <strain evidence="5 6">BS26</strain>
    </source>
</reference>
<dbReference type="InterPro" id="IPR029063">
    <property type="entry name" value="SAM-dependent_MTases_sf"/>
</dbReference>
<dbReference type="PANTHER" id="PTHR43042:SF3">
    <property type="entry name" value="RIBOSOMAL RNA LARGE SUBUNIT METHYLTRANSFERASE YWBD-RELATED"/>
    <property type="match status" value="1"/>
</dbReference>
<dbReference type="OrthoDB" id="9805492at2"/>
<name>A0A1A9I9I8_9BACT</name>
<dbReference type="Gene3D" id="3.30.750.80">
    <property type="entry name" value="RNA methyltransferase domain (HRMD) like"/>
    <property type="match status" value="1"/>
</dbReference>
<dbReference type="EMBL" id="CP015772">
    <property type="protein sequence ID" value="ANH83729.1"/>
    <property type="molecule type" value="Genomic_DNA"/>
</dbReference>
<feature type="domain" description="S-adenosylmethionine-dependent methyltransferase" evidence="4">
    <location>
        <begin position="110"/>
        <end position="267"/>
    </location>
</feature>
<dbReference type="Pfam" id="PF10672">
    <property type="entry name" value="Methyltrans_SAM"/>
    <property type="match status" value="1"/>
</dbReference>
<evidence type="ECO:0000256" key="1">
    <source>
        <dbReference type="ARBA" id="ARBA00022603"/>
    </source>
</evidence>
<proteinExistence type="predicted"/>
<organism evidence="5 6">
    <name type="scientific">Niabella ginsenosidivorans</name>
    <dbReference type="NCBI Taxonomy" id="1176587"/>
    <lineage>
        <taxon>Bacteria</taxon>
        <taxon>Pseudomonadati</taxon>
        <taxon>Bacteroidota</taxon>
        <taxon>Chitinophagia</taxon>
        <taxon>Chitinophagales</taxon>
        <taxon>Chitinophagaceae</taxon>
        <taxon>Niabella</taxon>
    </lineage>
</organism>
<evidence type="ECO:0000256" key="2">
    <source>
        <dbReference type="ARBA" id="ARBA00022679"/>
    </source>
</evidence>
<keyword evidence="2 5" id="KW-0808">Transferase</keyword>
<sequence length="312" mass="35766">MFRNRLTKVFRHLSKQARKQGITCYRIYDHDLPEFPVCIEIYEQHIYVAEYKRNHNMDEAAHYRWMEQTTSIISEVTGIPLENICTKLRQRKAGRQGQYQKTAASGNELTVQENGLKFIVNLTDYLDTGLFLDHRITRKMVMEQSEGKKVLNLFAYTGSFSVYAAAGKAAAITTVDLSNTYTSWAERNMQLNGFSDPAYTFVQADVLQYLKTIAPGMYDLIIMDPPTFSNSKKMDGILDIQRDHVSLINDCLRILAPGGSLYFSTNARKFVLESEKVHSRNISNITRATTPFDFEGKLFRWCYKITKPQTGG</sequence>
<evidence type="ECO:0000256" key="3">
    <source>
        <dbReference type="ARBA" id="ARBA00022691"/>
    </source>
</evidence>
<dbReference type="GO" id="GO:0008168">
    <property type="term" value="F:methyltransferase activity"/>
    <property type="evidence" value="ECO:0007669"/>
    <property type="project" value="UniProtKB-KW"/>
</dbReference>
<evidence type="ECO:0000313" key="6">
    <source>
        <dbReference type="Proteomes" id="UP000077667"/>
    </source>
</evidence>
<accession>A0A1A9I9I8</accession>
<dbReference type="STRING" id="1176587.A8C56_05860"/>
<dbReference type="SUPFAM" id="SSF53335">
    <property type="entry name" value="S-adenosyl-L-methionine-dependent methyltransferases"/>
    <property type="match status" value="1"/>
</dbReference>
<evidence type="ECO:0000313" key="5">
    <source>
        <dbReference type="EMBL" id="ANH83729.1"/>
    </source>
</evidence>
<dbReference type="CDD" id="cd02440">
    <property type="entry name" value="AdoMet_MTases"/>
    <property type="match status" value="1"/>
</dbReference>